<proteinExistence type="predicted"/>
<dbReference type="OMA" id="HGHTRGA"/>
<dbReference type="VEuPathDB" id="FungiDB:ATEG_02738"/>
<name>Q0CU96_ASPTN</name>
<sequence>MSQDAEPQLSQGSLAPPAEIAIPSTPSQRRTLSPSPDLSIKAASPASPGDKTKVLSPPSLHSSDMTPPPSSQVPGAPLRRSRSQSSSLLASPPDIEKTLCVAYGASENLPTLEDIDAAEETKLRTIAKELLGVAQEARMSALHFKLQNSLLSFTSNEAIKRAEVEHQLARREVEILQSSEYRSRHTEMKPAPEITNVELELAVKRSQELERVNATLDRRLRRAKKLIEQEKDRSDLLAEENSLLKKRIRDNREHFSRMIEHGSLSPSPQIDAHHTPQRRPAPHFTDSDSNNPFAALLAADRVLNRESASVASTPHRRSHRHHANGHVRGSHSISSLPMTPSQTRLAQRDHQYFTPGRDSQDEHRDRDSTISASDIEEAETEEDVPGPPQSSSISNGMFRRHPPSYHQGPRGATSAPKTSTLLQTKLFGQVRKAGVEQAPSSLKRKGSFDGATSKKPKAEGRVGLGIDTWNDSTTRA</sequence>
<feature type="compositionally biased region" description="Polar residues" evidence="2">
    <location>
        <begin position="331"/>
        <end position="345"/>
    </location>
</feature>
<accession>Q0CU96</accession>
<evidence type="ECO:0000256" key="2">
    <source>
        <dbReference type="SAM" id="MobiDB-lite"/>
    </source>
</evidence>
<dbReference type="eggNOG" id="ENOG502SFGG">
    <property type="taxonomic scope" value="Eukaryota"/>
</dbReference>
<dbReference type="STRING" id="341663.Q0CU96"/>
<reference evidence="4" key="1">
    <citation type="submission" date="2005-09" db="EMBL/GenBank/DDBJ databases">
        <title>Annotation of the Aspergillus terreus NIH2624 genome.</title>
        <authorList>
            <person name="Birren B.W."/>
            <person name="Lander E.S."/>
            <person name="Galagan J.E."/>
            <person name="Nusbaum C."/>
            <person name="Devon K."/>
            <person name="Henn M."/>
            <person name="Ma L.-J."/>
            <person name="Jaffe D.B."/>
            <person name="Butler J."/>
            <person name="Alvarez P."/>
            <person name="Gnerre S."/>
            <person name="Grabherr M."/>
            <person name="Kleber M."/>
            <person name="Mauceli E.W."/>
            <person name="Brockman W."/>
            <person name="Rounsley S."/>
            <person name="Young S.K."/>
            <person name="LaButti K."/>
            <person name="Pushparaj V."/>
            <person name="DeCaprio D."/>
            <person name="Crawford M."/>
            <person name="Koehrsen M."/>
            <person name="Engels R."/>
            <person name="Montgomery P."/>
            <person name="Pearson M."/>
            <person name="Howarth C."/>
            <person name="Larson L."/>
            <person name="Luoma S."/>
            <person name="White J."/>
            <person name="Alvarado L."/>
            <person name="Kodira C.D."/>
            <person name="Zeng Q."/>
            <person name="Oleary S."/>
            <person name="Yandava C."/>
            <person name="Denning D.W."/>
            <person name="Nierman W.C."/>
            <person name="Milne T."/>
            <person name="Madden K."/>
        </authorList>
    </citation>
    <scope>NUCLEOTIDE SEQUENCE [LARGE SCALE GENOMIC DNA]</scope>
    <source>
        <strain evidence="4">NIH 2624 / FGSC A1156</strain>
    </source>
</reference>
<feature type="compositionally biased region" description="Acidic residues" evidence="2">
    <location>
        <begin position="374"/>
        <end position="384"/>
    </location>
</feature>
<dbReference type="RefSeq" id="XP_001211916.1">
    <property type="nucleotide sequence ID" value="XM_001211916.1"/>
</dbReference>
<dbReference type="Proteomes" id="UP000007963">
    <property type="component" value="Unassembled WGS sequence"/>
</dbReference>
<feature type="compositionally biased region" description="Basic residues" evidence="2">
    <location>
        <begin position="314"/>
        <end position="329"/>
    </location>
</feature>
<evidence type="ECO:0000313" key="3">
    <source>
        <dbReference type="EMBL" id="EAU37700.1"/>
    </source>
</evidence>
<feature type="region of interest" description="Disordered" evidence="2">
    <location>
        <begin position="306"/>
        <end position="476"/>
    </location>
</feature>
<evidence type="ECO:0000313" key="4">
    <source>
        <dbReference type="Proteomes" id="UP000007963"/>
    </source>
</evidence>
<feature type="region of interest" description="Disordered" evidence="2">
    <location>
        <begin position="1"/>
        <end position="91"/>
    </location>
</feature>
<feature type="compositionally biased region" description="Polar residues" evidence="2">
    <location>
        <begin position="1"/>
        <end position="13"/>
    </location>
</feature>
<evidence type="ECO:0000256" key="1">
    <source>
        <dbReference type="SAM" id="Coils"/>
    </source>
</evidence>
<dbReference type="OrthoDB" id="5404651at2759"/>
<dbReference type="HOGENOM" id="CLU_018105_0_0_1"/>
<keyword evidence="1" id="KW-0175">Coiled coil</keyword>
<dbReference type="AlphaFoldDB" id="Q0CU96"/>
<feature type="region of interest" description="Disordered" evidence="2">
    <location>
        <begin position="261"/>
        <end position="291"/>
    </location>
</feature>
<dbReference type="GeneID" id="4317037"/>
<organism evidence="3 4">
    <name type="scientific">Aspergillus terreus (strain NIH 2624 / FGSC A1156)</name>
    <dbReference type="NCBI Taxonomy" id="341663"/>
    <lineage>
        <taxon>Eukaryota</taxon>
        <taxon>Fungi</taxon>
        <taxon>Dikarya</taxon>
        <taxon>Ascomycota</taxon>
        <taxon>Pezizomycotina</taxon>
        <taxon>Eurotiomycetes</taxon>
        <taxon>Eurotiomycetidae</taxon>
        <taxon>Eurotiales</taxon>
        <taxon>Aspergillaceae</taxon>
        <taxon>Aspergillus</taxon>
        <taxon>Aspergillus subgen. Circumdati</taxon>
    </lineage>
</organism>
<protein>
    <submittedName>
        <fullName evidence="3">Uncharacterized protein</fullName>
    </submittedName>
</protein>
<feature type="coiled-coil region" evidence="1">
    <location>
        <begin position="206"/>
        <end position="247"/>
    </location>
</feature>
<gene>
    <name evidence="3" type="ORF">ATEG_02738</name>
</gene>
<feature type="compositionally biased region" description="Polar residues" evidence="2">
    <location>
        <begin position="24"/>
        <end position="36"/>
    </location>
</feature>
<dbReference type="EMBL" id="CH476596">
    <property type="protein sequence ID" value="EAU37700.1"/>
    <property type="molecule type" value="Genomic_DNA"/>
</dbReference>
<feature type="compositionally biased region" description="Basic and acidic residues" evidence="2">
    <location>
        <begin position="358"/>
        <end position="368"/>
    </location>
</feature>